<protein>
    <submittedName>
        <fullName evidence="1">Uncharacterized protein</fullName>
    </submittedName>
</protein>
<dbReference type="EMBL" id="SOHM01000022">
    <property type="protein sequence ID" value="TFD90661.1"/>
    <property type="molecule type" value="Genomic_DNA"/>
</dbReference>
<dbReference type="AlphaFoldDB" id="A0A4R9BU34"/>
<dbReference type="OrthoDB" id="5093884at2"/>
<accession>A0A4R9BU34</accession>
<gene>
    <name evidence="1" type="ORF">E3T61_10255</name>
</gene>
<proteinExistence type="predicted"/>
<evidence type="ECO:0000313" key="1">
    <source>
        <dbReference type="EMBL" id="TFD90661.1"/>
    </source>
</evidence>
<keyword evidence="2" id="KW-1185">Reference proteome</keyword>
<name>A0A4R9BU34_9MICO</name>
<organism evidence="1 2">
    <name type="scientific">Cryobacterium lactosi</name>
    <dbReference type="NCBI Taxonomy" id="1259202"/>
    <lineage>
        <taxon>Bacteria</taxon>
        <taxon>Bacillati</taxon>
        <taxon>Actinomycetota</taxon>
        <taxon>Actinomycetes</taxon>
        <taxon>Micrococcales</taxon>
        <taxon>Microbacteriaceae</taxon>
        <taxon>Cryobacterium</taxon>
    </lineage>
</organism>
<reference evidence="1 2" key="1">
    <citation type="submission" date="2019-03" db="EMBL/GenBank/DDBJ databases">
        <title>Genomics of glacier-inhabiting Cryobacterium strains.</title>
        <authorList>
            <person name="Liu Q."/>
            <person name="Xin Y.-H."/>
        </authorList>
    </citation>
    <scope>NUCLEOTIDE SEQUENCE [LARGE SCALE GENOMIC DNA]</scope>
    <source>
        <strain evidence="1 2">Sr59</strain>
    </source>
</reference>
<evidence type="ECO:0000313" key="2">
    <source>
        <dbReference type="Proteomes" id="UP000298468"/>
    </source>
</evidence>
<dbReference type="Proteomes" id="UP000298468">
    <property type="component" value="Unassembled WGS sequence"/>
</dbReference>
<comment type="caution">
    <text evidence="1">The sequence shown here is derived from an EMBL/GenBank/DDBJ whole genome shotgun (WGS) entry which is preliminary data.</text>
</comment>
<dbReference type="RefSeq" id="WP_134640760.1">
    <property type="nucleotide sequence ID" value="NZ_SOHM01000022.1"/>
</dbReference>
<sequence>MTDAESYSAEDDPALTDPPGLYALRERAIPGGRVQVGGFATFQTVRVRVDGASRDGRVSVFGDLPPHGVYGRHDDPRIDGVFGQVDFGWLSRFWLTRTSTFEVIDDSTPQPGLLAEIDGLRVGLVDTGGTVSAAGVPQLQLIWLGAAEPDGTGWVPDGYGAFTKLVDRSLVAAVRRVEWTAIWRDFTVQIATIRGGRAVIFPGRKGEPPLGAPEVVPGGDRRTSGWSAVVPLEQLSLRGWTFTESPLGVGAVATCVGVLRGRTALMARVAGPHVAGEEPVPAPGSAVIIKKARGDTVTDDFVLVERSPHFWDWRVTVDESEVTDLRQITATTTWQGETYAVEGVNDKTAQVYLNRSAVDVHETTPLVYSVRPVERDALPVDSIHW</sequence>